<evidence type="ECO:0000256" key="3">
    <source>
        <dbReference type="ARBA" id="ARBA00022692"/>
    </source>
</evidence>
<keyword evidence="5 6" id="KW-0472">Membrane</keyword>
<dbReference type="Pfam" id="PF01679">
    <property type="entry name" value="Pmp3"/>
    <property type="match status" value="1"/>
</dbReference>
<comment type="subcellular location">
    <subcellularLocation>
        <location evidence="1">Membrane</location>
    </subcellularLocation>
</comment>
<dbReference type="OrthoDB" id="2802411at2759"/>
<name>A0A0N4WAT7_HAEPC</name>
<comment type="similarity">
    <text evidence="2">Belongs to the UPF0057 (PMP3) family.</text>
</comment>
<reference evidence="9" key="1">
    <citation type="submission" date="2017-02" db="UniProtKB">
        <authorList>
            <consortium name="WormBaseParasite"/>
        </authorList>
    </citation>
    <scope>IDENTIFICATION</scope>
</reference>
<keyword evidence="8" id="KW-1185">Reference proteome</keyword>
<dbReference type="PANTHER" id="PTHR21659">
    <property type="entry name" value="HYDROPHOBIC PROTEIN RCI2 LOW TEMPERATURE AND SALT RESPONSIVE PROTEIN LTI6 -RELATED"/>
    <property type="match status" value="1"/>
</dbReference>
<organism evidence="9">
    <name type="scientific">Haemonchus placei</name>
    <name type="common">Barber's pole worm</name>
    <dbReference type="NCBI Taxonomy" id="6290"/>
    <lineage>
        <taxon>Eukaryota</taxon>
        <taxon>Metazoa</taxon>
        <taxon>Ecdysozoa</taxon>
        <taxon>Nematoda</taxon>
        <taxon>Chromadorea</taxon>
        <taxon>Rhabditida</taxon>
        <taxon>Rhabditina</taxon>
        <taxon>Rhabditomorpha</taxon>
        <taxon>Strongyloidea</taxon>
        <taxon>Trichostrongylidae</taxon>
        <taxon>Haemonchus</taxon>
    </lineage>
</organism>
<dbReference type="GO" id="GO:0016020">
    <property type="term" value="C:membrane"/>
    <property type="evidence" value="ECO:0007669"/>
    <property type="project" value="UniProtKB-SubCell"/>
</dbReference>
<evidence type="ECO:0000256" key="1">
    <source>
        <dbReference type="ARBA" id="ARBA00004370"/>
    </source>
</evidence>
<dbReference type="InterPro" id="IPR000612">
    <property type="entry name" value="PMP3"/>
</dbReference>
<protein>
    <submittedName>
        <fullName evidence="9">G_PROTEIN_RECEP_F1_2 domain-containing protein</fullName>
    </submittedName>
</protein>
<dbReference type="PANTHER" id="PTHR21659:SF42">
    <property type="entry name" value="UPF0057 MEMBRANE PROTEIN ZK632.10-RELATED"/>
    <property type="match status" value="1"/>
</dbReference>
<evidence type="ECO:0000313" key="8">
    <source>
        <dbReference type="Proteomes" id="UP000268014"/>
    </source>
</evidence>
<dbReference type="EMBL" id="UZAF01016677">
    <property type="protein sequence ID" value="VDO32157.1"/>
    <property type="molecule type" value="Genomic_DNA"/>
</dbReference>
<dbReference type="WBParaSite" id="HPLM_0000752401-mRNA-1">
    <property type="protein sequence ID" value="HPLM_0000752401-mRNA-1"/>
    <property type="gene ID" value="HPLM_0000752401"/>
</dbReference>
<gene>
    <name evidence="7" type="ORF">HPLM_LOCUS7516</name>
</gene>
<keyword evidence="4 6" id="KW-1133">Transmembrane helix</keyword>
<dbReference type="Proteomes" id="UP000268014">
    <property type="component" value="Unassembled WGS sequence"/>
</dbReference>
<dbReference type="STRING" id="6290.A0A0N4WAT7"/>
<keyword evidence="3 6" id="KW-0812">Transmembrane</keyword>
<dbReference type="OMA" id="FHSGCTI"/>
<evidence type="ECO:0000256" key="6">
    <source>
        <dbReference type="SAM" id="Phobius"/>
    </source>
</evidence>
<feature type="transmembrane region" description="Helical" evidence="6">
    <location>
        <begin position="30"/>
        <end position="52"/>
    </location>
</feature>
<evidence type="ECO:0000313" key="7">
    <source>
        <dbReference type="EMBL" id="VDO32157.1"/>
    </source>
</evidence>
<evidence type="ECO:0000256" key="5">
    <source>
        <dbReference type="ARBA" id="ARBA00023136"/>
    </source>
</evidence>
<proteinExistence type="inferred from homology"/>
<dbReference type="AlphaFoldDB" id="A0A0N4WAT7"/>
<evidence type="ECO:0000313" key="9">
    <source>
        <dbReference type="WBParaSite" id="HPLM_0000752401-mRNA-1"/>
    </source>
</evidence>
<sequence length="107" mass="12026">MCLLLLEIFCAFFMPPLALLFHSGCTIHFFFNCLLTVFGYIPGVVHALYMIFKKPKKQGVVLTTQVNVAQPMLPMQQPMQPPPAPVYYCPATAPPPPVYYADVAQKY</sequence>
<accession>A0A0N4WAT7</accession>
<evidence type="ECO:0000256" key="2">
    <source>
        <dbReference type="ARBA" id="ARBA00009530"/>
    </source>
</evidence>
<reference evidence="7 8" key="2">
    <citation type="submission" date="2018-11" db="EMBL/GenBank/DDBJ databases">
        <authorList>
            <consortium name="Pathogen Informatics"/>
        </authorList>
    </citation>
    <scope>NUCLEOTIDE SEQUENCE [LARGE SCALE GENOMIC DNA]</scope>
    <source>
        <strain evidence="7 8">MHpl1</strain>
    </source>
</reference>
<evidence type="ECO:0000256" key="4">
    <source>
        <dbReference type="ARBA" id="ARBA00022989"/>
    </source>
</evidence>